<sequence length="156" mass="18227">MTVDLGYLARNLLENGIIETNEDVNTHDLNDLLVPLQFYAIKWPDYNNENKQFNTILLKNCANNKNNLIHPWKESTTKEAIKVIEAIANDTFVNSYLIDDLIEQKYVIKNDKEYSLGLRTLINYEDYLIELNPKKYKKCQGCLLIVEHAYKHKNCS</sequence>
<dbReference type="OrthoDB" id="2190913at2759"/>
<gene>
    <name evidence="1" type="ORF">HERIO_1975</name>
</gene>
<name>A0A1X0Q8H4_9MICR</name>
<evidence type="ECO:0000313" key="1">
    <source>
        <dbReference type="EMBL" id="ORD96058.1"/>
    </source>
</evidence>
<reference evidence="1 2" key="1">
    <citation type="journal article" date="2017" name="Environ. Microbiol.">
        <title>Decay of the glycolytic pathway and adaptation to intranuclear parasitism within Enterocytozoonidae microsporidia.</title>
        <authorList>
            <person name="Wiredu Boakye D."/>
            <person name="Jaroenlak P."/>
            <person name="Prachumwat A."/>
            <person name="Williams T.A."/>
            <person name="Bateman K.S."/>
            <person name="Itsathitphaisarn O."/>
            <person name="Sritunyalucksana K."/>
            <person name="Paszkiewicz K.H."/>
            <person name="Moore K.A."/>
            <person name="Stentiford G.D."/>
            <person name="Williams B.A."/>
        </authorList>
    </citation>
    <scope>NUCLEOTIDE SEQUENCE [LARGE SCALE GENOMIC DNA]</scope>
    <source>
        <strain evidence="1 2">GB1</strain>
    </source>
</reference>
<dbReference type="VEuPathDB" id="MicrosporidiaDB:HERIO_1975"/>
<keyword evidence="2" id="KW-1185">Reference proteome</keyword>
<organism evidence="1 2">
    <name type="scientific">Hepatospora eriocheir</name>
    <dbReference type="NCBI Taxonomy" id="1081669"/>
    <lineage>
        <taxon>Eukaryota</taxon>
        <taxon>Fungi</taxon>
        <taxon>Fungi incertae sedis</taxon>
        <taxon>Microsporidia</taxon>
        <taxon>Hepatosporidae</taxon>
        <taxon>Hepatospora</taxon>
    </lineage>
</organism>
<protein>
    <submittedName>
        <fullName evidence="1">Uncharacterized protein</fullName>
    </submittedName>
</protein>
<comment type="caution">
    <text evidence="1">The sequence shown here is derived from an EMBL/GenBank/DDBJ whole genome shotgun (WGS) entry which is preliminary data.</text>
</comment>
<dbReference type="EMBL" id="LVKB01000134">
    <property type="protein sequence ID" value="ORD96058.1"/>
    <property type="molecule type" value="Genomic_DNA"/>
</dbReference>
<accession>A0A1X0Q8H4</accession>
<dbReference type="Proteomes" id="UP000192356">
    <property type="component" value="Unassembled WGS sequence"/>
</dbReference>
<evidence type="ECO:0000313" key="2">
    <source>
        <dbReference type="Proteomes" id="UP000192356"/>
    </source>
</evidence>
<proteinExistence type="predicted"/>
<dbReference type="VEuPathDB" id="MicrosporidiaDB:A0H76_2788"/>
<dbReference type="AlphaFoldDB" id="A0A1X0Q8H4"/>